<dbReference type="KEGG" id="eus:EUTSA_v10009423mg"/>
<feature type="compositionally biased region" description="Basic and acidic residues" evidence="1">
    <location>
        <begin position="67"/>
        <end position="76"/>
    </location>
</feature>
<dbReference type="Gramene" id="ESQ34584">
    <property type="protein sequence ID" value="ESQ34584"/>
    <property type="gene ID" value="EUTSA_v10009423mg"/>
</dbReference>
<dbReference type="Proteomes" id="UP000030689">
    <property type="component" value="Unassembled WGS sequence"/>
</dbReference>
<sequence>MASSDGLEFPFDTNSFLFLESPETFSALTECQENSSLLIPEKEHNEIVEFVPVSAAKNDIHPSSLEENSRIDHQETLSRTSSFNQSFHHEDDHSNYLIAARNLPNMPSCTLPNGPRESVYSGNFFLASTNKVMTTGLQSVGLQHKPVSQSYQQPLLSPTNPDFSREPYVSTMMGTNVQEMERSNGLTNLNPIYGLQDQCIHSPMFQEEQYDYDLLLEQLKHIHENDQMQQPESSNMPTPTYMGDLLSNQQQIPYASSSNTISNPESGNYSPFAHTSYQSDPFAINFQNSSSLQTTCRTRGRPRKNQIPMPLVPTTQTPLTSPRHYSTREKGKQAITAMPSLNPTLYNQYQRSYTNTMVQQSGVLRQRSCYDQLENECSSSKIRRIMLPFQENSVADSSRVSFWQDGNMRSSAANHHEERSIKNTMYDPLYAGVGLPIDPHLRFF</sequence>
<feature type="region of interest" description="Disordered" evidence="1">
    <location>
        <begin position="62"/>
        <end position="86"/>
    </location>
</feature>
<reference evidence="2 3" key="1">
    <citation type="journal article" date="2013" name="Front. Plant Sci.">
        <title>The Reference Genome of the Halophytic Plant Eutrema salsugineum.</title>
        <authorList>
            <person name="Yang R."/>
            <person name="Jarvis D.E."/>
            <person name="Chen H."/>
            <person name="Beilstein M.A."/>
            <person name="Grimwood J."/>
            <person name="Jenkins J."/>
            <person name="Shu S."/>
            <person name="Prochnik S."/>
            <person name="Xin M."/>
            <person name="Ma C."/>
            <person name="Schmutz J."/>
            <person name="Wing R.A."/>
            <person name="Mitchell-Olds T."/>
            <person name="Schumaker K.S."/>
            <person name="Wang X."/>
        </authorList>
    </citation>
    <scope>NUCLEOTIDE SEQUENCE [LARGE SCALE GENOMIC DNA]</scope>
</reference>
<protein>
    <submittedName>
        <fullName evidence="2">Uncharacterized protein</fullName>
    </submittedName>
</protein>
<feature type="region of interest" description="Disordered" evidence="1">
    <location>
        <begin position="255"/>
        <end position="274"/>
    </location>
</feature>
<feature type="region of interest" description="Disordered" evidence="1">
    <location>
        <begin position="293"/>
        <end position="324"/>
    </location>
</feature>
<proteinExistence type="predicted"/>
<evidence type="ECO:0000313" key="2">
    <source>
        <dbReference type="EMBL" id="ESQ34584.1"/>
    </source>
</evidence>
<evidence type="ECO:0000256" key="1">
    <source>
        <dbReference type="SAM" id="MobiDB-lite"/>
    </source>
</evidence>
<gene>
    <name evidence="2" type="ORF">EUTSA_v10009423mg</name>
</gene>
<dbReference type="AlphaFoldDB" id="V4KTH5"/>
<evidence type="ECO:0000313" key="3">
    <source>
        <dbReference type="Proteomes" id="UP000030689"/>
    </source>
</evidence>
<feature type="compositionally biased region" description="Polar residues" evidence="1">
    <location>
        <begin position="77"/>
        <end position="86"/>
    </location>
</feature>
<dbReference type="EMBL" id="KI517683">
    <property type="protein sequence ID" value="ESQ34584.1"/>
    <property type="molecule type" value="Genomic_DNA"/>
</dbReference>
<accession>V4KTH5</accession>
<dbReference type="OMA" id="HETEHQM"/>
<feature type="compositionally biased region" description="Polar residues" evidence="1">
    <location>
        <begin position="313"/>
        <end position="324"/>
    </location>
</feature>
<keyword evidence="3" id="KW-1185">Reference proteome</keyword>
<organism evidence="2 3">
    <name type="scientific">Eutrema salsugineum</name>
    <name type="common">Saltwater cress</name>
    <name type="synonym">Sisymbrium salsugineum</name>
    <dbReference type="NCBI Taxonomy" id="72664"/>
    <lineage>
        <taxon>Eukaryota</taxon>
        <taxon>Viridiplantae</taxon>
        <taxon>Streptophyta</taxon>
        <taxon>Embryophyta</taxon>
        <taxon>Tracheophyta</taxon>
        <taxon>Spermatophyta</taxon>
        <taxon>Magnoliopsida</taxon>
        <taxon>eudicotyledons</taxon>
        <taxon>Gunneridae</taxon>
        <taxon>Pentapetalae</taxon>
        <taxon>rosids</taxon>
        <taxon>malvids</taxon>
        <taxon>Brassicales</taxon>
        <taxon>Brassicaceae</taxon>
        <taxon>Eutremeae</taxon>
        <taxon>Eutrema</taxon>
    </lineage>
</organism>
<name>V4KTH5_EUTSA</name>